<name>A0A0Z8DUC2_STRSU</name>
<dbReference type="AlphaFoldDB" id="A0A0Z8DUC2"/>
<gene>
    <name evidence="1" type="ORF">ERS132462_01711</name>
</gene>
<evidence type="ECO:0000313" key="2">
    <source>
        <dbReference type="Proteomes" id="UP000072003"/>
    </source>
</evidence>
<proteinExistence type="predicted"/>
<evidence type="ECO:0000313" key="1">
    <source>
        <dbReference type="EMBL" id="CYU26777.1"/>
    </source>
</evidence>
<protein>
    <submittedName>
        <fullName evidence="1">Uncharacterized protein</fullName>
    </submittedName>
</protein>
<reference evidence="1 2" key="1">
    <citation type="submission" date="2016-02" db="EMBL/GenBank/DDBJ databases">
        <authorList>
            <consortium name="Pathogen Informatics"/>
        </authorList>
    </citation>
    <scope>NUCLEOTIDE SEQUENCE [LARGE SCALE GENOMIC DNA]</scope>
    <source>
        <strain evidence="1 2">LSS100</strain>
    </source>
</reference>
<sequence length="201" mass="22982">MTNLTPELIAVNERIKAFNAKRQAKKARPKIEVKVEFEADAKGVKQFLKLHGYNPKDFGVRKANPGYERSLYITIKNIAISKKEVEALVNSQFSKVSYCEITQEILAGGNTFVFVEYDEEAFEELVESKKSEAERLYKELKTLPDWEGLHIENDGYNLYLSNNRGSYPTCTIHSAEANYHYSNRIYSVQDIAYALATLEAH</sequence>
<organism evidence="1 2">
    <name type="scientific">Streptococcus suis</name>
    <dbReference type="NCBI Taxonomy" id="1307"/>
    <lineage>
        <taxon>Bacteria</taxon>
        <taxon>Bacillati</taxon>
        <taxon>Bacillota</taxon>
        <taxon>Bacilli</taxon>
        <taxon>Lactobacillales</taxon>
        <taxon>Streptococcaceae</taxon>
        <taxon>Streptococcus</taxon>
    </lineage>
</organism>
<dbReference type="RefSeq" id="WP_044670334.1">
    <property type="nucleotide sequence ID" value="NZ_CEDC01000003.1"/>
</dbReference>
<dbReference type="EMBL" id="FIFN01000019">
    <property type="protein sequence ID" value="CYU26777.1"/>
    <property type="molecule type" value="Genomic_DNA"/>
</dbReference>
<accession>A0A0Z8DUC2</accession>
<dbReference type="Proteomes" id="UP000072003">
    <property type="component" value="Unassembled WGS sequence"/>
</dbReference>